<dbReference type="InterPro" id="IPR016055">
    <property type="entry name" value="A-D-PHexomutase_a/b/a-I/II/III"/>
</dbReference>
<dbReference type="FunFam" id="3.40.120.10:FF:000023">
    <property type="entry name" value="Phosphoacetylglucosamine mutase"/>
    <property type="match status" value="1"/>
</dbReference>
<evidence type="ECO:0000256" key="8">
    <source>
        <dbReference type="ARBA" id="ARBA00023235"/>
    </source>
</evidence>
<dbReference type="FunFam" id="3.40.120.10:FF:000013">
    <property type="entry name" value="Phosphoacetylglucosamine mutase"/>
    <property type="match status" value="1"/>
</dbReference>
<dbReference type="GO" id="GO:0006048">
    <property type="term" value="P:UDP-N-acetylglucosamine biosynthetic process"/>
    <property type="evidence" value="ECO:0007669"/>
    <property type="project" value="UniProtKB-UniRule"/>
</dbReference>
<gene>
    <name evidence="22" type="ORF">RUM43_013066</name>
</gene>
<feature type="domain" description="Alpha-D-phosphohexomutase C-terminal" evidence="18">
    <location>
        <begin position="474"/>
        <end position="510"/>
    </location>
</feature>
<evidence type="ECO:0000256" key="9">
    <source>
        <dbReference type="ARBA" id="ARBA00023277"/>
    </source>
</evidence>
<evidence type="ECO:0000256" key="3">
    <source>
        <dbReference type="ARBA" id="ARBA00010231"/>
    </source>
</evidence>
<evidence type="ECO:0000259" key="20">
    <source>
        <dbReference type="Pfam" id="PF21404"/>
    </source>
</evidence>
<evidence type="ECO:0000256" key="4">
    <source>
        <dbReference type="ARBA" id="ARBA00012731"/>
    </source>
</evidence>
<evidence type="ECO:0000259" key="21">
    <source>
        <dbReference type="Pfam" id="PF21405"/>
    </source>
</evidence>
<comment type="function">
    <text evidence="14">Catalyzes the conversion of GlcNAc-6-P into GlcNAc-1-P during the synthesis of uridine diphosphate/UDP-GlcNAc, a sugar nucleotide critical to multiple glycosylation pathways including protein N- and O-glycosylation.</text>
</comment>
<evidence type="ECO:0000256" key="12">
    <source>
        <dbReference type="ARBA" id="ARBA00032065"/>
    </source>
</evidence>
<dbReference type="Proteomes" id="UP001372834">
    <property type="component" value="Unassembled WGS sequence"/>
</dbReference>
<dbReference type="Pfam" id="PF21405">
    <property type="entry name" value="AMG1_II"/>
    <property type="match status" value="1"/>
</dbReference>
<dbReference type="Pfam" id="PF21404">
    <property type="entry name" value="AMG1_III"/>
    <property type="match status" value="1"/>
</dbReference>
<dbReference type="InterPro" id="IPR016657">
    <property type="entry name" value="PAGM"/>
</dbReference>
<dbReference type="Pfam" id="PF00408">
    <property type="entry name" value="PGM_PMM_IV"/>
    <property type="match status" value="1"/>
</dbReference>
<dbReference type="Gene3D" id="3.30.310.50">
    <property type="entry name" value="Alpha-D-phosphohexomutase, C-terminal domain"/>
    <property type="match status" value="1"/>
</dbReference>
<evidence type="ECO:0000256" key="6">
    <source>
        <dbReference type="ARBA" id="ARBA00022723"/>
    </source>
</evidence>
<feature type="domain" description="Phosphoacetylglucosamine mutase AMG1" evidence="21">
    <location>
        <begin position="165"/>
        <end position="266"/>
    </location>
</feature>
<evidence type="ECO:0000256" key="7">
    <source>
        <dbReference type="ARBA" id="ARBA00022842"/>
    </source>
</evidence>
<comment type="cofactor">
    <cofactor evidence="14 17">
        <name>Mg(2+)</name>
        <dbReference type="ChEBI" id="CHEBI:18420"/>
    </cofactor>
    <text evidence="14 17">Binds 1 Mg(2+) ion per subunit.</text>
</comment>
<comment type="function">
    <text evidence="13">Catalyzes the conversion of GlcNAc-6-P into GlcNAc-1-P during the synthesis of uridine diphosphate/UDP-GlcNAc, which is a biosynthetic precursor of chitin and also supplies the amino sugars for N-linked oligosaccharides of glycoproteins.</text>
</comment>
<dbReference type="Pfam" id="PF02878">
    <property type="entry name" value="PGM_PMM_I"/>
    <property type="match status" value="1"/>
</dbReference>
<dbReference type="CDD" id="cd03086">
    <property type="entry name" value="PGM3"/>
    <property type="match status" value="1"/>
</dbReference>
<proteinExistence type="inferred from homology"/>
<name>A0AAN8P5Y7_POLSC</name>
<dbReference type="InterPro" id="IPR049023">
    <property type="entry name" value="AMG1_II"/>
</dbReference>
<evidence type="ECO:0000313" key="22">
    <source>
        <dbReference type="EMBL" id="KAK6618675.1"/>
    </source>
</evidence>
<comment type="similarity">
    <text evidence="3 14">Belongs to the phosphohexose mutase family.</text>
</comment>
<dbReference type="EC" id="5.4.2.3" evidence="4 14"/>
<feature type="binding site" evidence="16">
    <location>
        <begin position="354"/>
        <end position="356"/>
    </location>
    <ligand>
        <name>substrate</name>
    </ligand>
</feature>
<dbReference type="GO" id="GO:0000287">
    <property type="term" value="F:magnesium ion binding"/>
    <property type="evidence" value="ECO:0007669"/>
    <property type="project" value="InterPro"/>
</dbReference>
<dbReference type="AlphaFoldDB" id="A0AAN8P5Y7"/>
<keyword evidence="5" id="KW-0597">Phosphoprotein</keyword>
<feature type="binding site" evidence="16">
    <location>
        <begin position="482"/>
        <end position="486"/>
    </location>
    <ligand>
        <name>substrate</name>
    </ligand>
</feature>
<feature type="domain" description="Phosphoacetylglucosamine mutase AMG1" evidence="20">
    <location>
        <begin position="281"/>
        <end position="421"/>
    </location>
</feature>
<evidence type="ECO:0000256" key="2">
    <source>
        <dbReference type="ARBA" id="ARBA00004865"/>
    </source>
</evidence>
<reference evidence="22 23" key="1">
    <citation type="submission" date="2023-10" db="EMBL/GenBank/DDBJ databases">
        <title>Genomes of two closely related lineages of the louse Polyplax serrata with different host specificities.</title>
        <authorList>
            <person name="Martinu J."/>
            <person name="Tarabai H."/>
            <person name="Stefka J."/>
            <person name="Hypsa V."/>
        </authorList>
    </citation>
    <scope>NUCLEOTIDE SEQUENCE [LARGE SCALE GENOMIC DNA]</scope>
    <source>
        <strain evidence="22">HR10_N</strain>
    </source>
</reference>
<dbReference type="PROSITE" id="PS00710">
    <property type="entry name" value="PGM_PMM"/>
    <property type="match status" value="1"/>
</dbReference>
<keyword evidence="9" id="KW-0119">Carbohydrate metabolism</keyword>
<evidence type="ECO:0000256" key="14">
    <source>
        <dbReference type="PIRNR" id="PIRNR016408"/>
    </source>
</evidence>
<feature type="binding site" evidence="16">
    <location>
        <position position="491"/>
    </location>
    <ligand>
        <name>substrate</name>
    </ligand>
</feature>
<evidence type="ECO:0000256" key="17">
    <source>
        <dbReference type="PIRSR" id="PIRSR016408-3"/>
    </source>
</evidence>
<dbReference type="EMBL" id="JAWJWE010000041">
    <property type="protein sequence ID" value="KAK6618675.1"/>
    <property type="molecule type" value="Genomic_DNA"/>
</dbReference>
<dbReference type="PANTHER" id="PTHR45955">
    <property type="entry name" value="PHOSPHOACETYLGLUCOSAMINE MUTASE"/>
    <property type="match status" value="1"/>
</dbReference>
<feature type="binding site" description="via phosphate group" evidence="17">
    <location>
        <position position="49"/>
    </location>
    <ligand>
        <name>Mg(2+)</name>
        <dbReference type="ChEBI" id="CHEBI:18420"/>
    </ligand>
</feature>
<dbReference type="SUPFAM" id="SSF55957">
    <property type="entry name" value="Phosphoglucomutase, C-terminal domain"/>
    <property type="match status" value="1"/>
</dbReference>
<feature type="binding site" evidence="17">
    <location>
        <position position="262"/>
    </location>
    <ligand>
        <name>Mg(2+)</name>
        <dbReference type="ChEBI" id="CHEBI:18420"/>
    </ligand>
</feature>
<dbReference type="InterPro" id="IPR016066">
    <property type="entry name" value="A-D-PHexomutase_CS"/>
</dbReference>
<keyword evidence="7 14" id="KW-0460">Magnesium</keyword>
<dbReference type="GO" id="GO:0005975">
    <property type="term" value="P:carbohydrate metabolic process"/>
    <property type="evidence" value="ECO:0007669"/>
    <property type="project" value="InterPro"/>
</dbReference>
<accession>A0AAN8P5Y7</accession>
<evidence type="ECO:0000259" key="18">
    <source>
        <dbReference type="Pfam" id="PF00408"/>
    </source>
</evidence>
<evidence type="ECO:0000259" key="19">
    <source>
        <dbReference type="Pfam" id="PF02878"/>
    </source>
</evidence>
<keyword evidence="6 14" id="KW-0479">Metal-binding</keyword>
<evidence type="ECO:0000313" key="23">
    <source>
        <dbReference type="Proteomes" id="UP001372834"/>
    </source>
</evidence>
<keyword evidence="8 14" id="KW-0413">Isomerase</keyword>
<evidence type="ECO:0000256" key="1">
    <source>
        <dbReference type="ARBA" id="ARBA00000558"/>
    </source>
</evidence>
<dbReference type="InterPro" id="IPR005844">
    <property type="entry name" value="A-D-PHexomutase_a/b/a-I"/>
</dbReference>
<dbReference type="InterPro" id="IPR005843">
    <property type="entry name" value="A-D-PHexomutase_C"/>
</dbReference>
<comment type="caution">
    <text evidence="22">The sequence shown here is derived from an EMBL/GenBank/DDBJ whole genome shotgun (WGS) entry which is preliminary data.</text>
</comment>
<dbReference type="InterPro" id="IPR036900">
    <property type="entry name" value="A-D-PHexomutase_C_sf"/>
</dbReference>
<protein>
    <recommendedName>
        <fullName evidence="4 14">Phosphoacetylglucosamine mutase</fullName>
        <shortName evidence="14">PAGM</shortName>
        <ecNumber evidence="4 14">5.4.2.3</ecNumber>
    </recommendedName>
    <alternativeName>
        <fullName evidence="12 14">Acetylglucosamine phosphomutase</fullName>
    </alternativeName>
    <alternativeName>
        <fullName evidence="11 14">N-acetylglucosamine-phosphate mutase</fullName>
    </alternativeName>
</protein>
<evidence type="ECO:0000256" key="10">
    <source>
        <dbReference type="ARBA" id="ARBA00023316"/>
    </source>
</evidence>
<dbReference type="PIRSF" id="PIRSF016408">
    <property type="entry name" value="PAGM"/>
    <property type="match status" value="1"/>
</dbReference>
<comment type="catalytic activity">
    <reaction evidence="1 14">
        <text>N-acetyl-alpha-D-glucosamine 1-phosphate = N-acetyl-D-glucosamine 6-phosphate</text>
        <dbReference type="Rhea" id="RHEA:23804"/>
        <dbReference type="ChEBI" id="CHEBI:57513"/>
        <dbReference type="ChEBI" id="CHEBI:57776"/>
        <dbReference type="EC" id="5.4.2.3"/>
    </reaction>
</comment>
<feature type="active site" description="Phosphoserine intermediate" evidence="15">
    <location>
        <position position="49"/>
    </location>
</feature>
<dbReference type="Gene3D" id="3.40.120.10">
    <property type="entry name" value="Alpha-D-Glucose-1,6-Bisphosphate, subunit A, domain 3"/>
    <property type="match status" value="3"/>
</dbReference>
<evidence type="ECO:0000256" key="11">
    <source>
        <dbReference type="ARBA" id="ARBA00031926"/>
    </source>
</evidence>
<feature type="domain" description="Alpha-D-phosphohexomutase alpha/beta/alpha" evidence="19">
    <location>
        <begin position="40"/>
        <end position="73"/>
    </location>
</feature>
<keyword evidence="10" id="KW-0961">Cell wall biogenesis/degradation</keyword>
<sequence>MTSFVRYGTAGFRDRAENLETVMFRVGMLAVLRSKKKNGQTIGLMITASHNPEGDNGVKLIDPFGEMLEQSWEELATVLANCDSDSLDKVVNNIVQEKQIDLSCSASVFVGQDTRSSSPRLSEIGINGIKYLNGDFKSFGIVTTPFLHYMVFCKNALRLNEPSVKDYNEKLLHAFKELNTCNNKTNGTYKAQVVLDGANGVGGLKVNELKDDLEDLLNIRIYNNGSGILNHRCGADFVKVQKKPPEGVPIEPNVRCLSFDGDADRLIYYYVDEENKFHLLDGDRIAILIASYIIELIRNGNLDITLGIVQTAYANGSSTDYISKVLKIPVAFSPTGVKHLHHKALEYDIGVYFEANGHGSVLFSERAEEKINFKAASLTASNEEKKAAARLNSLIKLTNQTVGDALSDALLVETVLKARDWDLREWEATYTDLPNRLLKVAVKDNTVIKTDYTEQVCLNPPALQTRINEIVSKVERGRSFIRPSGTEKVVRIYAEAATQEAADNLALNVASAVYELADGDFRDGDMPGEQTFE</sequence>
<evidence type="ECO:0000256" key="5">
    <source>
        <dbReference type="ARBA" id="ARBA00022553"/>
    </source>
</evidence>
<dbReference type="InterPro" id="IPR049022">
    <property type="entry name" value="AMG1_III"/>
</dbReference>
<dbReference type="GO" id="GO:0071555">
    <property type="term" value="P:cell wall organization"/>
    <property type="evidence" value="ECO:0007669"/>
    <property type="project" value="UniProtKB-KW"/>
</dbReference>
<dbReference type="PANTHER" id="PTHR45955:SF1">
    <property type="entry name" value="PHOSPHOACETYLGLUCOSAMINE MUTASE"/>
    <property type="match status" value="1"/>
</dbReference>
<evidence type="ECO:0000256" key="16">
    <source>
        <dbReference type="PIRSR" id="PIRSR016408-2"/>
    </source>
</evidence>
<comment type="pathway">
    <text evidence="2 14">Nucleotide-sugar biosynthesis; UDP-N-acetyl-alpha-D-glucosamine biosynthesis; N-acetyl-alpha-D-glucosamine 1-phosphate from alpha-D-glucosamine 6-phosphate (route I): step 2/2.</text>
</comment>
<feature type="binding site" evidence="17">
    <location>
        <position position="264"/>
    </location>
    <ligand>
        <name>Mg(2+)</name>
        <dbReference type="ChEBI" id="CHEBI:18420"/>
    </ligand>
</feature>
<dbReference type="SUPFAM" id="SSF53738">
    <property type="entry name" value="Phosphoglucomutase, first 3 domains"/>
    <property type="match status" value="3"/>
</dbReference>
<feature type="binding site" evidence="17">
    <location>
        <position position="260"/>
    </location>
    <ligand>
        <name>Mg(2+)</name>
        <dbReference type="ChEBI" id="CHEBI:18420"/>
    </ligand>
</feature>
<evidence type="ECO:0000256" key="13">
    <source>
        <dbReference type="ARBA" id="ARBA00059527"/>
    </source>
</evidence>
<dbReference type="GO" id="GO:0004610">
    <property type="term" value="F:phosphoacetylglucosamine mutase activity"/>
    <property type="evidence" value="ECO:0007669"/>
    <property type="project" value="UniProtKB-UniRule"/>
</dbReference>
<dbReference type="FunFam" id="3.30.310.50:FF:000003">
    <property type="entry name" value="Phosphoacetylglucosamine mutase"/>
    <property type="match status" value="1"/>
</dbReference>
<organism evidence="22 23">
    <name type="scientific">Polyplax serrata</name>
    <name type="common">Common mouse louse</name>
    <dbReference type="NCBI Taxonomy" id="468196"/>
    <lineage>
        <taxon>Eukaryota</taxon>
        <taxon>Metazoa</taxon>
        <taxon>Ecdysozoa</taxon>
        <taxon>Arthropoda</taxon>
        <taxon>Hexapoda</taxon>
        <taxon>Insecta</taxon>
        <taxon>Pterygota</taxon>
        <taxon>Neoptera</taxon>
        <taxon>Paraneoptera</taxon>
        <taxon>Psocodea</taxon>
        <taxon>Troctomorpha</taxon>
        <taxon>Phthiraptera</taxon>
        <taxon>Anoplura</taxon>
        <taxon>Polyplacidae</taxon>
        <taxon>Polyplax</taxon>
    </lineage>
</organism>
<evidence type="ECO:0000256" key="15">
    <source>
        <dbReference type="PIRSR" id="PIRSR016408-1"/>
    </source>
</evidence>